<dbReference type="EC" id="2.7.13.3" evidence="7"/>
<dbReference type="InterPro" id="IPR003594">
    <property type="entry name" value="HATPase_dom"/>
</dbReference>
<dbReference type="Pfam" id="PF05384">
    <property type="entry name" value="DegS"/>
    <property type="match status" value="1"/>
</dbReference>
<dbReference type="Gene3D" id="1.20.5.1930">
    <property type="match status" value="1"/>
</dbReference>
<dbReference type="GO" id="GO:0005524">
    <property type="term" value="F:ATP binding"/>
    <property type="evidence" value="ECO:0007669"/>
    <property type="project" value="UniProtKB-UniRule"/>
</dbReference>
<dbReference type="Gene3D" id="3.30.565.10">
    <property type="entry name" value="Histidine kinase-like ATPase, C-terminal domain"/>
    <property type="match status" value="1"/>
</dbReference>
<comment type="function">
    <text evidence="7">Member of the two-component regulatory system DegS/DegU, which plays an important role in the transition growth phase.</text>
</comment>
<name>A0AAW7TIQ7_9BACL</name>
<dbReference type="EC" id="3.1.3.-" evidence="7"/>
<dbReference type="InterPro" id="IPR036890">
    <property type="entry name" value="HATPase_C_sf"/>
</dbReference>
<dbReference type="GO" id="GO:0000155">
    <property type="term" value="F:phosphorelay sensor kinase activity"/>
    <property type="evidence" value="ECO:0007669"/>
    <property type="project" value="UniProtKB-UniRule"/>
</dbReference>
<reference evidence="10" key="1">
    <citation type="submission" date="2022-05" db="EMBL/GenBank/DDBJ databases">
        <title>Genome-based reclassification of Anoxybacillus salavatliensis Cihan et al. as a later heterotypic synonym of Anoxybacillus gonensis Belduz et al. 2003.</title>
        <authorList>
            <person name="Inan Bektas K."/>
            <person name="Guler H.I."/>
            <person name="Belduz A.O."/>
            <person name="Canakci S."/>
        </authorList>
    </citation>
    <scope>NUCLEOTIDE SEQUENCE</scope>
    <source>
        <strain evidence="10">NCIMB 13933</strain>
    </source>
</reference>
<accession>A0AAW7TIQ7</accession>
<dbReference type="InterPro" id="IPR008595">
    <property type="entry name" value="DegS"/>
</dbReference>
<evidence type="ECO:0000256" key="4">
    <source>
        <dbReference type="ARBA" id="ARBA00022777"/>
    </source>
</evidence>
<sequence length="386" mass="45489">MSNKKINAKELDRIVKKMIETVGQSKKEIFHISEQSYKERDRLLAELYEIKGEVSRVIQQADQLEIKERLARQRLSEVSKSFSLYSEEEIRQTYEKAHSLQMELAMTREKEKQLRRRRDELERRLASVKETIERADHLIGQVTVVLGYLNGDFRELSEFIEGANKKQEFGLRIIEAQEEERKRLSREIHDGPAQMLANVIMRSDLIERIYRERGAEEAIREVRDLKKMVRSALYEVRRIIYDLRPMALDDLGLIPTLKKYLQTIEEYYKKTITFTYIGEVRRLSDRFEVAIFRLVQEAVQNALKHAEAKEIQVKIELKKDSLLIVVKDDGKGFNPNEKKDKAFGLIGMRERIEWLEGKLHLYSQLGRGTIVTMHIPLHKMQEKGEQ</sequence>
<dbReference type="InterPro" id="IPR011712">
    <property type="entry name" value="Sig_transdc_His_kin_sub3_dim/P"/>
</dbReference>
<evidence type="ECO:0000313" key="11">
    <source>
        <dbReference type="Proteomes" id="UP001176117"/>
    </source>
</evidence>
<dbReference type="GO" id="GO:0016020">
    <property type="term" value="C:membrane"/>
    <property type="evidence" value="ECO:0007669"/>
    <property type="project" value="InterPro"/>
</dbReference>
<dbReference type="PIRSF" id="PIRSF003169">
    <property type="entry name" value="STHK_DegS"/>
    <property type="match status" value="1"/>
</dbReference>
<dbReference type="InterPro" id="IPR005467">
    <property type="entry name" value="His_kinase_dom"/>
</dbReference>
<evidence type="ECO:0000256" key="1">
    <source>
        <dbReference type="ARBA" id="ARBA00000085"/>
    </source>
</evidence>
<evidence type="ECO:0000256" key="3">
    <source>
        <dbReference type="ARBA" id="ARBA00022741"/>
    </source>
</evidence>
<dbReference type="Pfam" id="PF02518">
    <property type="entry name" value="HATPase_c"/>
    <property type="match status" value="1"/>
</dbReference>
<dbReference type="RefSeq" id="WP_035066123.1">
    <property type="nucleotide sequence ID" value="NZ_CP012152.1"/>
</dbReference>
<evidence type="ECO:0000256" key="7">
    <source>
        <dbReference type="PIRNR" id="PIRNR003169"/>
    </source>
</evidence>
<keyword evidence="3 7" id="KW-0547">Nucleotide-binding</keyword>
<keyword evidence="7" id="KW-0963">Cytoplasm</keyword>
<keyword evidence="4 7" id="KW-0418">Kinase</keyword>
<keyword evidence="7" id="KW-0378">Hydrolase</keyword>
<dbReference type="EMBL" id="JAMOGB010000007">
    <property type="protein sequence ID" value="MDO0877977.1"/>
    <property type="molecule type" value="Genomic_DNA"/>
</dbReference>
<comment type="caution">
    <text evidence="10">The sequence shown here is derived from an EMBL/GenBank/DDBJ whole genome shotgun (WGS) entry which is preliminary data.</text>
</comment>
<keyword evidence="6 7" id="KW-0902">Two-component regulatory system</keyword>
<keyword evidence="5 7" id="KW-0067">ATP-binding</keyword>
<dbReference type="CDD" id="cd16917">
    <property type="entry name" value="HATPase_UhpB-NarQ-NarX-like"/>
    <property type="match status" value="1"/>
</dbReference>
<evidence type="ECO:0000313" key="10">
    <source>
        <dbReference type="EMBL" id="MDO0877977.1"/>
    </source>
</evidence>
<dbReference type="PANTHER" id="PTHR24421">
    <property type="entry name" value="NITRATE/NITRITE SENSOR PROTEIN NARX-RELATED"/>
    <property type="match status" value="1"/>
</dbReference>
<dbReference type="GO" id="GO:0004721">
    <property type="term" value="F:phosphoprotein phosphatase activity"/>
    <property type="evidence" value="ECO:0007669"/>
    <property type="project" value="UniProtKB-UniRule"/>
</dbReference>
<dbReference type="InterPro" id="IPR050482">
    <property type="entry name" value="Sensor_HK_TwoCompSys"/>
</dbReference>
<keyword evidence="8" id="KW-0175">Coiled coil</keyword>
<organism evidence="10 11">
    <name type="scientific">Anoxybacillus gonensis</name>
    <dbReference type="NCBI Taxonomy" id="198467"/>
    <lineage>
        <taxon>Bacteria</taxon>
        <taxon>Bacillati</taxon>
        <taxon>Bacillota</taxon>
        <taxon>Bacilli</taxon>
        <taxon>Bacillales</taxon>
        <taxon>Anoxybacillaceae</taxon>
        <taxon>Anoxybacillus</taxon>
    </lineage>
</organism>
<comment type="subcellular location">
    <subcellularLocation>
        <location evidence="7">Cytoplasm</location>
    </subcellularLocation>
</comment>
<evidence type="ECO:0000259" key="9">
    <source>
        <dbReference type="PROSITE" id="PS50109"/>
    </source>
</evidence>
<dbReference type="AlphaFoldDB" id="A0AAW7TIQ7"/>
<dbReference type="SMART" id="SM00387">
    <property type="entry name" value="HATPase_c"/>
    <property type="match status" value="1"/>
</dbReference>
<gene>
    <name evidence="10" type="ORF">NBU54_09915</name>
</gene>
<feature type="coiled-coil region" evidence="8">
    <location>
        <begin position="97"/>
        <end position="138"/>
    </location>
</feature>
<keyword evidence="7" id="KW-0904">Protein phosphatase</keyword>
<proteinExistence type="predicted"/>
<dbReference type="GO" id="GO:0046983">
    <property type="term" value="F:protein dimerization activity"/>
    <property type="evidence" value="ECO:0007669"/>
    <property type="project" value="InterPro"/>
</dbReference>
<keyword evidence="11" id="KW-1185">Reference proteome</keyword>
<evidence type="ECO:0000256" key="2">
    <source>
        <dbReference type="ARBA" id="ARBA00022679"/>
    </source>
</evidence>
<evidence type="ECO:0000256" key="6">
    <source>
        <dbReference type="ARBA" id="ARBA00023012"/>
    </source>
</evidence>
<dbReference type="PANTHER" id="PTHR24421:SF55">
    <property type="entry name" value="SENSOR HISTIDINE KINASE YDFH"/>
    <property type="match status" value="1"/>
</dbReference>
<dbReference type="InterPro" id="IPR016381">
    <property type="entry name" value="Sig_transdc_His_kinase_DegS"/>
</dbReference>
<dbReference type="Proteomes" id="UP001176117">
    <property type="component" value="Unassembled WGS sequence"/>
</dbReference>
<dbReference type="SUPFAM" id="SSF55874">
    <property type="entry name" value="ATPase domain of HSP90 chaperone/DNA topoisomerase II/histidine kinase"/>
    <property type="match status" value="1"/>
</dbReference>
<evidence type="ECO:0000256" key="5">
    <source>
        <dbReference type="ARBA" id="ARBA00022840"/>
    </source>
</evidence>
<evidence type="ECO:0000256" key="8">
    <source>
        <dbReference type="SAM" id="Coils"/>
    </source>
</evidence>
<protein>
    <recommendedName>
        <fullName evidence="7">Signal transduction histidine-protein kinase/phosphatase DegS</fullName>
        <ecNumber evidence="7">2.7.13.3</ecNumber>
        <ecNumber evidence="7">3.1.3.-</ecNumber>
    </recommendedName>
</protein>
<feature type="domain" description="Histidine kinase" evidence="9">
    <location>
        <begin position="183"/>
        <end position="379"/>
    </location>
</feature>
<dbReference type="GO" id="GO:0005737">
    <property type="term" value="C:cytoplasm"/>
    <property type="evidence" value="ECO:0007669"/>
    <property type="project" value="UniProtKB-SubCell"/>
</dbReference>
<dbReference type="PROSITE" id="PS50109">
    <property type="entry name" value="HIS_KIN"/>
    <property type="match status" value="1"/>
</dbReference>
<comment type="catalytic activity">
    <reaction evidence="1 7">
        <text>ATP + protein L-histidine = ADP + protein N-phospho-L-histidine.</text>
        <dbReference type="EC" id="2.7.13.3"/>
    </reaction>
</comment>
<keyword evidence="2 7" id="KW-0808">Transferase</keyword>
<dbReference type="Pfam" id="PF07730">
    <property type="entry name" value="HisKA_3"/>
    <property type="match status" value="1"/>
</dbReference>
<dbReference type="KEGG" id="agn:AFK25_13300"/>